<evidence type="ECO:0000256" key="1">
    <source>
        <dbReference type="SAM" id="MobiDB-lite"/>
    </source>
</evidence>
<feature type="domain" description="Protein kinase" evidence="3">
    <location>
        <begin position="306"/>
        <end position="421"/>
    </location>
</feature>
<comment type="caution">
    <text evidence="4">The sequence shown here is derived from an EMBL/GenBank/DDBJ whole genome shotgun (WGS) entry which is preliminary data.</text>
</comment>
<keyword evidence="2" id="KW-0472">Membrane</keyword>
<sequence>MTVGRGAGTVRPIGVLGLWVIALMAVTVVLGLVSAFADWVTLADFERSWAEQEPASQEWNSNSWLAGVGLLMQSAAAVVFIVWLWRARRNSEVLCGARHRLAAGWVIGGWVCPVVNVWFPHVIVADVVRASDPQTPSDLLNLRSRPTSRLVTAWWLLLLSASALSMLALVLGLPKWRAETTGDYIVYGYGPVGGFGLIAVEFIHAFVLALAGTCLAVVITRVRRLQENHSDDQAGATASSSPSPTQHVVSTRSALTPNGESKSPPPGHQATASGTGTLTASGPAVAGSRMHILPLREADPSTLGPYTLTGRLGADSVGEIYVGRNGNTEAVIRALHAHHATDRAELARAFTAAAAVRSDFVASVLDSNADASPPWIASEYVAGSSLHDLVTDHATLSATEATDLALGIADALAAIHDAGLI</sequence>
<dbReference type="Gene3D" id="1.10.510.10">
    <property type="entry name" value="Transferase(Phosphotransferase) domain 1"/>
    <property type="match status" value="1"/>
</dbReference>
<protein>
    <submittedName>
        <fullName evidence="4">DUF4328 domain-containing protein</fullName>
    </submittedName>
</protein>
<feature type="transmembrane region" description="Helical" evidence="2">
    <location>
        <begin position="153"/>
        <end position="173"/>
    </location>
</feature>
<dbReference type="GO" id="GO:0004672">
    <property type="term" value="F:protein kinase activity"/>
    <property type="evidence" value="ECO:0007669"/>
    <property type="project" value="InterPro"/>
</dbReference>
<keyword evidence="2" id="KW-0812">Transmembrane</keyword>
<organism evidence="4 5">
    <name type="scientific">Nocardia cyriacigeorgica</name>
    <dbReference type="NCBI Taxonomy" id="135487"/>
    <lineage>
        <taxon>Bacteria</taxon>
        <taxon>Bacillati</taxon>
        <taxon>Actinomycetota</taxon>
        <taxon>Actinomycetes</taxon>
        <taxon>Mycobacteriales</taxon>
        <taxon>Nocardiaceae</taxon>
        <taxon>Nocardia</taxon>
    </lineage>
</organism>
<proteinExistence type="predicted"/>
<feature type="non-terminal residue" evidence="4">
    <location>
        <position position="421"/>
    </location>
</feature>
<dbReference type="InterPro" id="IPR000719">
    <property type="entry name" value="Prot_kinase_dom"/>
</dbReference>
<evidence type="ECO:0000256" key="2">
    <source>
        <dbReference type="SAM" id="Phobius"/>
    </source>
</evidence>
<feature type="compositionally biased region" description="Low complexity" evidence="1">
    <location>
        <begin position="236"/>
        <end position="245"/>
    </location>
</feature>
<dbReference type="Proteomes" id="UP000306378">
    <property type="component" value="Unassembled WGS sequence"/>
</dbReference>
<feature type="compositionally biased region" description="Polar residues" evidence="1">
    <location>
        <begin position="246"/>
        <end position="261"/>
    </location>
</feature>
<dbReference type="InterPro" id="IPR025565">
    <property type="entry name" value="DUF4328"/>
</dbReference>
<name>A0A5R8NA91_9NOCA</name>
<feature type="transmembrane region" description="Helical" evidence="2">
    <location>
        <begin position="64"/>
        <end position="85"/>
    </location>
</feature>
<keyword evidence="2" id="KW-1133">Transmembrane helix</keyword>
<feature type="region of interest" description="Disordered" evidence="1">
    <location>
        <begin position="230"/>
        <end position="283"/>
    </location>
</feature>
<dbReference type="GO" id="GO:0005524">
    <property type="term" value="F:ATP binding"/>
    <property type="evidence" value="ECO:0007669"/>
    <property type="project" value="InterPro"/>
</dbReference>
<dbReference type="AlphaFoldDB" id="A0A5R8NA91"/>
<evidence type="ECO:0000313" key="5">
    <source>
        <dbReference type="Proteomes" id="UP000306378"/>
    </source>
</evidence>
<dbReference type="RefSeq" id="WP_138453134.1">
    <property type="nucleotide sequence ID" value="NZ_VBUT01000017.1"/>
</dbReference>
<dbReference type="Pfam" id="PF14219">
    <property type="entry name" value="DUF4328"/>
    <property type="match status" value="1"/>
</dbReference>
<evidence type="ECO:0000259" key="3">
    <source>
        <dbReference type="PROSITE" id="PS50011"/>
    </source>
</evidence>
<feature type="transmembrane region" description="Helical" evidence="2">
    <location>
        <begin position="193"/>
        <end position="219"/>
    </location>
</feature>
<gene>
    <name evidence="4" type="ORF">FEK34_29080</name>
</gene>
<dbReference type="EMBL" id="VBUT01000017">
    <property type="protein sequence ID" value="TLF72413.1"/>
    <property type="molecule type" value="Genomic_DNA"/>
</dbReference>
<dbReference type="InterPro" id="IPR011009">
    <property type="entry name" value="Kinase-like_dom_sf"/>
</dbReference>
<dbReference type="SUPFAM" id="SSF56112">
    <property type="entry name" value="Protein kinase-like (PK-like)"/>
    <property type="match status" value="1"/>
</dbReference>
<feature type="compositionally biased region" description="Low complexity" evidence="1">
    <location>
        <begin position="270"/>
        <end position="283"/>
    </location>
</feature>
<reference evidence="4 5" key="1">
    <citation type="submission" date="2019-05" db="EMBL/GenBank/DDBJ databases">
        <title>Genomes sequences of two Nocardia cyriacigeorgica environmental isolates, type strains Nocardia asteroides ATCC 19247 and Nocardia cyriacigeorgica DSM 44484.</title>
        <authorList>
            <person name="Vautrin F."/>
            <person name="Bergeron E."/>
            <person name="Dubost A."/>
            <person name="Abrouk D."/>
            <person name="Rodriguez Nava V."/>
            <person name="Pujic P."/>
        </authorList>
    </citation>
    <scope>NUCLEOTIDE SEQUENCE [LARGE SCALE GENOMIC DNA]</scope>
    <source>
        <strain evidence="4 5">EML 446</strain>
    </source>
</reference>
<evidence type="ECO:0000313" key="4">
    <source>
        <dbReference type="EMBL" id="TLF72413.1"/>
    </source>
</evidence>
<feature type="transmembrane region" description="Helical" evidence="2">
    <location>
        <begin position="12"/>
        <end position="37"/>
    </location>
</feature>
<dbReference type="PROSITE" id="PS50011">
    <property type="entry name" value="PROTEIN_KINASE_DOM"/>
    <property type="match status" value="1"/>
</dbReference>
<accession>A0A5R8NA91</accession>